<sequence length="346" mass="39620">MSFLNNDAASCAANSALNKLHSHANLDRSLNHQLTANSNAQVSNSQQFTNFQKFSTIDNDLQNQYQNFSSQQQQQQHFEPVNFEVSQQQQQKSWINDFQQLNIDSNHINQHQFVQQESHSNAQNQQMNSTSLKPEWLSEFSQTQQHQQMMETHDSFQSNVNRLGLQGGNMHYQTSFNRPIQYQQPAQQSQQQEQPAELVDFDSAFNDLETELNQDEMEVSQVEEEQKPNMMDEEDKVKFAKLAMSVFSTMNNTPASVTAETSSKFKNSNFLKLMNKISTRQIELNDNKDKFIDAQGNDFRDLLPDPLAGLRDGELNGMSSFESANMIHERLGGAEMRTSAWESTAI</sequence>
<evidence type="ECO:0000313" key="2">
    <source>
        <dbReference type="EMBL" id="ODV86112.1"/>
    </source>
</evidence>
<dbReference type="OrthoDB" id="5407351at2759"/>
<dbReference type="Gene3D" id="6.10.280.230">
    <property type="match status" value="1"/>
</dbReference>
<evidence type="ECO:0000313" key="3">
    <source>
        <dbReference type="Proteomes" id="UP000094801"/>
    </source>
</evidence>
<protein>
    <recommendedName>
        <fullName evidence="4">Peroxin 20</fullName>
    </recommendedName>
</protein>
<dbReference type="EMBL" id="KV453850">
    <property type="protein sequence ID" value="ODV86112.1"/>
    <property type="molecule type" value="Genomic_DNA"/>
</dbReference>
<evidence type="ECO:0008006" key="4">
    <source>
        <dbReference type="Google" id="ProtNLM"/>
    </source>
</evidence>
<dbReference type="Proteomes" id="UP000094801">
    <property type="component" value="Unassembled WGS sequence"/>
</dbReference>
<gene>
    <name evidence="2" type="ORF">CANARDRAFT_6609</name>
</gene>
<keyword evidence="3" id="KW-1185">Reference proteome</keyword>
<dbReference type="STRING" id="983967.A0A1E4T314"/>
<accession>A0A1E4T314</accession>
<proteinExistence type="predicted"/>
<feature type="region of interest" description="Disordered" evidence="1">
    <location>
        <begin position="212"/>
        <end position="231"/>
    </location>
</feature>
<reference evidence="3" key="1">
    <citation type="submission" date="2016-04" db="EMBL/GenBank/DDBJ databases">
        <title>Comparative genomics of biotechnologically important yeasts.</title>
        <authorList>
            <consortium name="DOE Joint Genome Institute"/>
            <person name="Riley R."/>
            <person name="Haridas S."/>
            <person name="Wolfe K.H."/>
            <person name="Lopes M.R."/>
            <person name="Hittinger C.T."/>
            <person name="Goker M."/>
            <person name="Salamov A."/>
            <person name="Wisecaver J."/>
            <person name="Long T.M."/>
            <person name="Aerts A.L."/>
            <person name="Barry K."/>
            <person name="Choi C."/>
            <person name="Clum A."/>
            <person name="Coughlan A.Y."/>
            <person name="Deshpande S."/>
            <person name="Douglass A.P."/>
            <person name="Hanson S.J."/>
            <person name="Klenk H.-P."/>
            <person name="Labutti K."/>
            <person name="Lapidus A."/>
            <person name="Lindquist E."/>
            <person name="Lipzen A."/>
            <person name="Meier-Kolthoff J.P."/>
            <person name="Ohm R.A."/>
            <person name="Otillar R.P."/>
            <person name="Pangilinan J."/>
            <person name="Peng Y."/>
            <person name="Rokas A."/>
            <person name="Rosa C.A."/>
            <person name="Scheuner C."/>
            <person name="Sibirny A.A."/>
            <person name="Slot J.C."/>
            <person name="Stielow J.B."/>
            <person name="Sun H."/>
            <person name="Kurtzman C.P."/>
            <person name="Blackwell M."/>
            <person name="Grigoriev I.V."/>
            <person name="Jeffries T.W."/>
        </authorList>
    </citation>
    <scope>NUCLEOTIDE SEQUENCE [LARGE SCALE GENOMIC DNA]</scope>
    <source>
        <strain evidence="3">NRRL YB-2248</strain>
    </source>
</reference>
<evidence type="ECO:0000256" key="1">
    <source>
        <dbReference type="SAM" id="MobiDB-lite"/>
    </source>
</evidence>
<organism evidence="2 3">
    <name type="scientific">[Candida] arabinofermentans NRRL YB-2248</name>
    <dbReference type="NCBI Taxonomy" id="983967"/>
    <lineage>
        <taxon>Eukaryota</taxon>
        <taxon>Fungi</taxon>
        <taxon>Dikarya</taxon>
        <taxon>Ascomycota</taxon>
        <taxon>Saccharomycotina</taxon>
        <taxon>Pichiomycetes</taxon>
        <taxon>Pichiales</taxon>
        <taxon>Pichiaceae</taxon>
        <taxon>Ogataea</taxon>
        <taxon>Ogataea/Candida clade</taxon>
    </lineage>
</organism>
<name>A0A1E4T314_9ASCO</name>
<feature type="compositionally biased region" description="Acidic residues" evidence="1">
    <location>
        <begin position="212"/>
        <end position="223"/>
    </location>
</feature>
<dbReference type="AlphaFoldDB" id="A0A1E4T314"/>